<evidence type="ECO:0000256" key="6">
    <source>
        <dbReference type="ARBA" id="ARBA00023136"/>
    </source>
</evidence>
<keyword evidence="7" id="KW-0407">Ion channel</keyword>
<dbReference type="FunFam" id="3.30.710.10:FF:000020">
    <property type="entry name" value="Potassium voltage-gated channel protein Shaw"/>
    <property type="match status" value="1"/>
</dbReference>
<dbReference type="SUPFAM" id="SSF54695">
    <property type="entry name" value="POZ domain"/>
    <property type="match status" value="1"/>
</dbReference>
<evidence type="ECO:0000256" key="1">
    <source>
        <dbReference type="ARBA" id="ARBA00004141"/>
    </source>
</evidence>
<keyword evidence="6" id="KW-0472">Membrane</keyword>
<keyword evidence="3" id="KW-0812">Transmembrane</keyword>
<evidence type="ECO:0000256" key="4">
    <source>
        <dbReference type="ARBA" id="ARBA00022989"/>
    </source>
</evidence>
<dbReference type="InterPro" id="IPR003974">
    <property type="entry name" value="K_chnl_volt-dep_Kv3"/>
</dbReference>
<dbReference type="OrthoDB" id="10025005at2759"/>
<dbReference type="InterPro" id="IPR028325">
    <property type="entry name" value="VG_K_chnl"/>
</dbReference>
<dbReference type="PRINTS" id="PR01498">
    <property type="entry name" value="SHAWCHANNEL"/>
</dbReference>
<gene>
    <name evidence="10" type="ORF">BpHYR1_022458</name>
</gene>
<feature type="region of interest" description="Disordered" evidence="8">
    <location>
        <begin position="1"/>
        <end position="40"/>
    </location>
</feature>
<dbReference type="InterPro" id="IPR000210">
    <property type="entry name" value="BTB/POZ_dom"/>
</dbReference>
<dbReference type="GO" id="GO:0008076">
    <property type="term" value="C:voltage-gated potassium channel complex"/>
    <property type="evidence" value="ECO:0007669"/>
    <property type="project" value="InterPro"/>
</dbReference>
<evidence type="ECO:0000256" key="7">
    <source>
        <dbReference type="ARBA" id="ARBA00023303"/>
    </source>
</evidence>
<keyword evidence="11" id="KW-1185">Reference proteome</keyword>
<feature type="domain" description="BTB" evidence="9">
    <location>
        <begin position="90"/>
        <end position="190"/>
    </location>
</feature>
<evidence type="ECO:0000259" key="9">
    <source>
        <dbReference type="SMART" id="SM00225"/>
    </source>
</evidence>
<evidence type="ECO:0000313" key="10">
    <source>
        <dbReference type="EMBL" id="RNA16991.1"/>
    </source>
</evidence>
<proteinExistence type="predicted"/>
<evidence type="ECO:0000256" key="5">
    <source>
        <dbReference type="ARBA" id="ARBA00023065"/>
    </source>
</evidence>
<dbReference type="Proteomes" id="UP000276133">
    <property type="component" value="Unassembled WGS sequence"/>
</dbReference>
<dbReference type="Pfam" id="PF02214">
    <property type="entry name" value="BTB_2"/>
    <property type="match status" value="1"/>
</dbReference>
<dbReference type="STRING" id="10195.A0A3M7R0U9"/>
<accession>A0A3M7R0U9</accession>
<dbReference type="AlphaFoldDB" id="A0A3M7R0U9"/>
<protein>
    <submittedName>
        <fullName evidence="10">Potassium voltage-gated channel subfamily C member 1-like</fullName>
    </submittedName>
</protein>
<keyword evidence="4" id="KW-1133">Transmembrane helix</keyword>
<dbReference type="EMBL" id="REGN01004558">
    <property type="protein sequence ID" value="RNA16991.1"/>
    <property type="molecule type" value="Genomic_DNA"/>
</dbReference>
<comment type="caution">
    <text evidence="10">The sequence shown here is derived from an EMBL/GenBank/DDBJ whole genome shotgun (WGS) entry which is preliminary data.</text>
</comment>
<dbReference type="InterPro" id="IPR003131">
    <property type="entry name" value="T1-type_BTB"/>
</dbReference>
<evidence type="ECO:0000256" key="8">
    <source>
        <dbReference type="SAM" id="MobiDB-lite"/>
    </source>
</evidence>
<comment type="subcellular location">
    <subcellularLocation>
        <location evidence="1">Membrane</location>
        <topology evidence="1">Multi-pass membrane protein</topology>
    </subcellularLocation>
</comment>
<evidence type="ECO:0000256" key="2">
    <source>
        <dbReference type="ARBA" id="ARBA00022448"/>
    </source>
</evidence>
<keyword evidence="2" id="KW-0813">Transport</keyword>
<dbReference type="SMART" id="SM00225">
    <property type="entry name" value="BTB"/>
    <property type="match status" value="1"/>
</dbReference>
<dbReference type="PANTHER" id="PTHR11537:SF254">
    <property type="entry name" value="POTASSIUM VOLTAGE-GATED CHANNEL PROTEIN SHAB"/>
    <property type="match status" value="1"/>
</dbReference>
<dbReference type="PANTHER" id="PTHR11537">
    <property type="entry name" value="VOLTAGE-GATED POTASSIUM CHANNEL"/>
    <property type="match status" value="1"/>
</dbReference>
<evidence type="ECO:0000256" key="3">
    <source>
        <dbReference type="ARBA" id="ARBA00022692"/>
    </source>
</evidence>
<dbReference type="Gene3D" id="3.30.710.10">
    <property type="entry name" value="Potassium Channel Kv1.1, Chain A"/>
    <property type="match status" value="1"/>
</dbReference>
<dbReference type="GO" id="GO:0001508">
    <property type="term" value="P:action potential"/>
    <property type="evidence" value="ECO:0007669"/>
    <property type="project" value="TreeGrafter"/>
</dbReference>
<dbReference type="GO" id="GO:0005249">
    <property type="term" value="F:voltage-gated potassium channel activity"/>
    <property type="evidence" value="ECO:0007669"/>
    <property type="project" value="InterPro"/>
</dbReference>
<sequence length="284" mass="32693">MNNKKSPSTIIEPFSPAEKMVYADDSDGSGESNSLLKPLPNEHKFLQNSSTPITRKSNIAQILQKSKKVDRTQSLETYENRVRNKNSNSKRLIINVGGVRFETYRETLKLLSETRLANLSKTNSDFDPVINEFFFDRDPVSFAAILNYYRSGKLHVPLDVCGNQFYEELCFWGISERYIQPCCWTNYSIKRDCDEILKKVVEEAEDILIKTNQMITSVKNLLSQLMLNKIFSRIHTVLLRYMFLRAILCTISLRFQSFSSLLIHDPSSQIFSSTPLLARPLSHT</sequence>
<dbReference type="InterPro" id="IPR011333">
    <property type="entry name" value="SKP1/BTB/POZ_sf"/>
</dbReference>
<dbReference type="GO" id="GO:0051260">
    <property type="term" value="P:protein homooligomerization"/>
    <property type="evidence" value="ECO:0007669"/>
    <property type="project" value="InterPro"/>
</dbReference>
<reference evidence="10 11" key="1">
    <citation type="journal article" date="2018" name="Sci. Rep.">
        <title>Genomic signatures of local adaptation to the degree of environmental predictability in rotifers.</title>
        <authorList>
            <person name="Franch-Gras L."/>
            <person name="Hahn C."/>
            <person name="Garcia-Roger E.M."/>
            <person name="Carmona M.J."/>
            <person name="Serra M."/>
            <person name="Gomez A."/>
        </authorList>
    </citation>
    <scope>NUCLEOTIDE SEQUENCE [LARGE SCALE GENOMIC DNA]</scope>
    <source>
        <strain evidence="10">HYR1</strain>
    </source>
</reference>
<keyword evidence="5" id="KW-0406">Ion transport</keyword>
<name>A0A3M7R0U9_BRAPC</name>
<organism evidence="10 11">
    <name type="scientific">Brachionus plicatilis</name>
    <name type="common">Marine rotifer</name>
    <name type="synonym">Brachionus muelleri</name>
    <dbReference type="NCBI Taxonomy" id="10195"/>
    <lineage>
        <taxon>Eukaryota</taxon>
        <taxon>Metazoa</taxon>
        <taxon>Spiralia</taxon>
        <taxon>Gnathifera</taxon>
        <taxon>Rotifera</taxon>
        <taxon>Eurotatoria</taxon>
        <taxon>Monogononta</taxon>
        <taxon>Pseudotrocha</taxon>
        <taxon>Ploima</taxon>
        <taxon>Brachionidae</taxon>
        <taxon>Brachionus</taxon>
    </lineage>
</organism>
<evidence type="ECO:0000313" key="11">
    <source>
        <dbReference type="Proteomes" id="UP000276133"/>
    </source>
</evidence>